<proteinExistence type="predicted"/>
<dbReference type="Pfam" id="PF12728">
    <property type="entry name" value="HTH_17"/>
    <property type="match status" value="1"/>
</dbReference>
<dbReference type="RefSeq" id="WP_173284538.1">
    <property type="nucleotide sequence ID" value="NZ_CP054020.1"/>
</dbReference>
<dbReference type="Proteomes" id="UP000504724">
    <property type="component" value="Chromosome"/>
</dbReference>
<evidence type="ECO:0000313" key="2">
    <source>
        <dbReference type="EMBL" id="QKI88902.1"/>
    </source>
</evidence>
<protein>
    <submittedName>
        <fullName evidence="2">Helix-turn-helix domain-containing protein</fullName>
    </submittedName>
</protein>
<feature type="domain" description="Helix-turn-helix" evidence="1">
    <location>
        <begin position="5"/>
        <end position="48"/>
    </location>
</feature>
<sequence>MTDALLSLKEVAQLLGFHPETLRRNVKRYSYPHYKIGGELRFKLEELLNATRVGNNDSRRDCVDEKGEDLCHSTNNATQSIGGVNSQHQTERLYDNLLGLKTKP</sequence>
<evidence type="ECO:0000313" key="3">
    <source>
        <dbReference type="Proteomes" id="UP000504724"/>
    </source>
</evidence>
<dbReference type="AlphaFoldDB" id="A0A7D4T004"/>
<reference evidence="2 3" key="1">
    <citation type="submission" date="2020-05" db="EMBL/GenBank/DDBJ databases">
        <title>Thiomicrorhabdus sediminis sp.nov. and Thiomicrorhabdus xiamenensis sp.nov., novel sulfur-oxidizing bacteria isolated from coastal sediment.</title>
        <authorList>
            <person name="Liu X."/>
        </authorList>
    </citation>
    <scope>NUCLEOTIDE SEQUENCE [LARGE SCALE GENOMIC DNA]</scope>
    <source>
        <strain evidence="2 3">G2</strain>
    </source>
</reference>
<name>A0A7D4T004_9GAMM</name>
<evidence type="ECO:0000259" key="1">
    <source>
        <dbReference type="Pfam" id="PF12728"/>
    </source>
</evidence>
<dbReference type="EMBL" id="CP054020">
    <property type="protein sequence ID" value="QKI88902.1"/>
    <property type="molecule type" value="Genomic_DNA"/>
</dbReference>
<accession>A0A7D4T004</accession>
<dbReference type="SUPFAM" id="SSF46955">
    <property type="entry name" value="Putative DNA-binding domain"/>
    <property type="match status" value="1"/>
</dbReference>
<gene>
    <name evidence="2" type="ORF">HQN79_04625</name>
</gene>
<dbReference type="KEGG" id="txa:HQN79_04625"/>
<dbReference type="InterPro" id="IPR041657">
    <property type="entry name" value="HTH_17"/>
</dbReference>
<keyword evidence="3" id="KW-1185">Reference proteome</keyword>
<organism evidence="2 3">
    <name type="scientific">Thiomicrorhabdus xiamenensis</name>
    <dbReference type="NCBI Taxonomy" id="2739063"/>
    <lineage>
        <taxon>Bacteria</taxon>
        <taxon>Pseudomonadati</taxon>
        <taxon>Pseudomonadota</taxon>
        <taxon>Gammaproteobacteria</taxon>
        <taxon>Thiotrichales</taxon>
        <taxon>Piscirickettsiaceae</taxon>
        <taxon>Thiomicrorhabdus</taxon>
    </lineage>
</organism>
<dbReference type="InterPro" id="IPR009061">
    <property type="entry name" value="DNA-bd_dom_put_sf"/>
</dbReference>